<dbReference type="EMBL" id="LAZR01009514">
    <property type="protein sequence ID" value="KKM72209.1"/>
    <property type="molecule type" value="Genomic_DNA"/>
</dbReference>
<organism evidence="1">
    <name type="scientific">marine sediment metagenome</name>
    <dbReference type="NCBI Taxonomy" id="412755"/>
    <lineage>
        <taxon>unclassified sequences</taxon>
        <taxon>metagenomes</taxon>
        <taxon>ecological metagenomes</taxon>
    </lineage>
</organism>
<name>A0A0F9JQN0_9ZZZZ</name>
<accession>A0A0F9JQN0</accession>
<evidence type="ECO:0000313" key="1">
    <source>
        <dbReference type="EMBL" id="KKM72209.1"/>
    </source>
</evidence>
<protein>
    <submittedName>
        <fullName evidence="1">Uncharacterized protein</fullName>
    </submittedName>
</protein>
<sequence>MEVQVKLVPSGTDEDGEEQFLELDKTILDTLTPLLREAVVKKVDAVTEKTITAIVQERVAALSVEVFAESFQRTNHWGKKEGKVVSLPDVMAAHMNDHLSQQVNERGQPTGYGGELTRCQWMVRAAMQDALRTEIDKRLSTLRAEFAEQLAAKIANVKIT</sequence>
<gene>
    <name evidence="1" type="ORF">LCGC14_1422860</name>
</gene>
<proteinExistence type="predicted"/>
<dbReference type="AlphaFoldDB" id="A0A0F9JQN0"/>
<comment type="caution">
    <text evidence="1">The sequence shown here is derived from an EMBL/GenBank/DDBJ whole genome shotgun (WGS) entry which is preliminary data.</text>
</comment>
<reference evidence="1" key="1">
    <citation type="journal article" date="2015" name="Nature">
        <title>Complex archaea that bridge the gap between prokaryotes and eukaryotes.</title>
        <authorList>
            <person name="Spang A."/>
            <person name="Saw J.H."/>
            <person name="Jorgensen S.L."/>
            <person name="Zaremba-Niedzwiedzka K."/>
            <person name="Martijn J."/>
            <person name="Lind A.E."/>
            <person name="van Eijk R."/>
            <person name="Schleper C."/>
            <person name="Guy L."/>
            <person name="Ettema T.J."/>
        </authorList>
    </citation>
    <scope>NUCLEOTIDE SEQUENCE</scope>
</reference>